<proteinExistence type="predicted"/>
<sequence length="180" mass="20188">MAVGHYNPCFGWDFPPASYIAVYAGLESMRTRLLDMDGHTSWAEHFAIVTTWLHGAASVLWLLLWSVGPHDGRWEEHLVIFTVCVLCRYLCTLGNYVESAFGTPLQRARVKRKHTAHGVVYGLVTATLPMLYFTDVVVYKSEARTGFDPFLPWQVLQVMDAAWTLPSPSPSRPSKSRAGS</sequence>
<evidence type="ECO:0000256" key="1">
    <source>
        <dbReference type="SAM" id="Phobius"/>
    </source>
</evidence>
<evidence type="ECO:0000313" key="3">
    <source>
        <dbReference type="Proteomes" id="UP001189429"/>
    </source>
</evidence>
<keyword evidence="3" id="KW-1185">Reference proteome</keyword>
<dbReference type="EMBL" id="CAUYUJ010014748">
    <property type="protein sequence ID" value="CAK0845546.1"/>
    <property type="molecule type" value="Genomic_DNA"/>
</dbReference>
<keyword evidence="1" id="KW-0812">Transmembrane</keyword>
<evidence type="ECO:0000313" key="2">
    <source>
        <dbReference type="EMBL" id="CAK0845546.1"/>
    </source>
</evidence>
<accession>A0ABN9TI88</accession>
<gene>
    <name evidence="2" type="ORF">PCOR1329_LOCUS39316</name>
</gene>
<reference evidence="2" key="1">
    <citation type="submission" date="2023-10" db="EMBL/GenBank/DDBJ databases">
        <authorList>
            <person name="Chen Y."/>
            <person name="Shah S."/>
            <person name="Dougan E. K."/>
            <person name="Thang M."/>
            <person name="Chan C."/>
        </authorList>
    </citation>
    <scope>NUCLEOTIDE SEQUENCE [LARGE SCALE GENOMIC DNA]</scope>
</reference>
<feature type="transmembrane region" description="Helical" evidence="1">
    <location>
        <begin position="46"/>
        <end position="66"/>
    </location>
</feature>
<dbReference type="Proteomes" id="UP001189429">
    <property type="component" value="Unassembled WGS sequence"/>
</dbReference>
<name>A0ABN9TI88_9DINO</name>
<organism evidence="2 3">
    <name type="scientific">Prorocentrum cordatum</name>
    <dbReference type="NCBI Taxonomy" id="2364126"/>
    <lineage>
        <taxon>Eukaryota</taxon>
        <taxon>Sar</taxon>
        <taxon>Alveolata</taxon>
        <taxon>Dinophyceae</taxon>
        <taxon>Prorocentrales</taxon>
        <taxon>Prorocentraceae</taxon>
        <taxon>Prorocentrum</taxon>
    </lineage>
</organism>
<keyword evidence="1" id="KW-0472">Membrane</keyword>
<comment type="caution">
    <text evidence="2">The sequence shown here is derived from an EMBL/GenBank/DDBJ whole genome shotgun (WGS) entry which is preliminary data.</text>
</comment>
<keyword evidence="1" id="KW-1133">Transmembrane helix</keyword>
<protein>
    <recommendedName>
        <fullName evidence="4">Polyprenol reductase</fullName>
    </recommendedName>
</protein>
<feature type="transmembrane region" description="Helical" evidence="1">
    <location>
        <begin position="118"/>
        <end position="139"/>
    </location>
</feature>
<feature type="transmembrane region" description="Helical" evidence="1">
    <location>
        <begin position="78"/>
        <end position="97"/>
    </location>
</feature>
<evidence type="ECO:0008006" key="4">
    <source>
        <dbReference type="Google" id="ProtNLM"/>
    </source>
</evidence>